<dbReference type="PANTHER" id="PTHR11786:SF0">
    <property type="entry name" value="ARYLAMINE N-ACETYLTRANSFERASE 4-RELATED"/>
    <property type="match status" value="1"/>
</dbReference>
<reference evidence="4" key="1">
    <citation type="journal article" date="2019" name="Int. J. Syst. Evol. Microbiol.">
        <title>The Global Catalogue of Microorganisms (GCM) 10K type strain sequencing project: providing services to taxonomists for standard genome sequencing and annotation.</title>
        <authorList>
            <consortium name="The Broad Institute Genomics Platform"/>
            <consortium name="The Broad Institute Genome Sequencing Center for Infectious Disease"/>
            <person name="Wu L."/>
            <person name="Ma J."/>
        </authorList>
    </citation>
    <scope>NUCLEOTIDE SEQUENCE [LARGE SCALE GENOMIC DNA]</scope>
    <source>
        <strain evidence="4">DT72</strain>
    </source>
</reference>
<evidence type="ECO:0000256" key="1">
    <source>
        <dbReference type="ARBA" id="ARBA00006547"/>
    </source>
</evidence>
<name>A0ABW4P2X7_9NOCA</name>
<dbReference type="EMBL" id="JBHUFB010000009">
    <property type="protein sequence ID" value="MFD1812089.1"/>
    <property type="molecule type" value="Genomic_DNA"/>
</dbReference>
<accession>A0ABW4P2X7</accession>
<evidence type="ECO:0000313" key="3">
    <source>
        <dbReference type="EMBL" id="MFD1812089.1"/>
    </source>
</evidence>
<comment type="caution">
    <text evidence="3">The sequence shown here is derived from an EMBL/GenBank/DDBJ whole genome shotgun (WGS) entry which is preliminary data.</text>
</comment>
<sequence>MSFDLDAYLTRIGFDGERVPTRATLDAIAAHHTATIPFENLDPFRGVVNRLDLESLQAKLVHGGRGGYCFEHGLLLQAALRDLGFTVTGLAARVLWGSPDLDAIPARTHMLLVVDLDDERRVIDTGFGGMTLTGTLRLERDTTQETPLEPFRLVDLHGDWAMQARVGDEWRTTYRFDLHPQHPIDYEPTNWYLCTWPESKFVTTLMAARATADRRFALAGRRLTVHRLGGATEKRTIADADEFRTVLTRDFLIDADRIAGLDEAFDRLP</sequence>
<dbReference type="RefSeq" id="WP_378484609.1">
    <property type="nucleotide sequence ID" value="NZ_JBHUFB010000009.1"/>
</dbReference>
<evidence type="ECO:0000256" key="2">
    <source>
        <dbReference type="RuleBase" id="RU003452"/>
    </source>
</evidence>
<gene>
    <name evidence="3" type="ORF">ACFSJG_07685</name>
</gene>
<keyword evidence="4" id="KW-1185">Reference proteome</keyword>
<dbReference type="InterPro" id="IPR001447">
    <property type="entry name" value="Arylamine_N-AcTrfase"/>
</dbReference>
<comment type="similarity">
    <text evidence="1 2">Belongs to the arylamine N-acetyltransferase family.</text>
</comment>
<dbReference type="Proteomes" id="UP001597286">
    <property type="component" value="Unassembled WGS sequence"/>
</dbReference>
<protein>
    <submittedName>
        <fullName evidence="3">Arylamine N-acetyltransferase</fullName>
    </submittedName>
</protein>
<dbReference type="Pfam" id="PF00797">
    <property type="entry name" value="Acetyltransf_2"/>
    <property type="match status" value="1"/>
</dbReference>
<dbReference type="Gene3D" id="3.30.2140.10">
    <property type="entry name" value="Arylamine N-acetyltransferase"/>
    <property type="match status" value="1"/>
</dbReference>
<dbReference type="Gene3D" id="2.40.128.150">
    <property type="entry name" value="Cysteine proteinases"/>
    <property type="match status" value="1"/>
</dbReference>
<dbReference type="SUPFAM" id="SSF54001">
    <property type="entry name" value="Cysteine proteinases"/>
    <property type="match status" value="1"/>
</dbReference>
<dbReference type="PANTHER" id="PTHR11786">
    <property type="entry name" value="N-HYDROXYARYLAMINE O-ACETYLTRANSFERASE"/>
    <property type="match status" value="1"/>
</dbReference>
<dbReference type="PRINTS" id="PR01543">
    <property type="entry name" value="ANATRNSFRASE"/>
</dbReference>
<organism evidence="3 4">
    <name type="scientific">Rhodococcus gannanensis</name>
    <dbReference type="NCBI Taxonomy" id="1960308"/>
    <lineage>
        <taxon>Bacteria</taxon>
        <taxon>Bacillati</taxon>
        <taxon>Actinomycetota</taxon>
        <taxon>Actinomycetes</taxon>
        <taxon>Mycobacteriales</taxon>
        <taxon>Nocardiaceae</taxon>
        <taxon>Rhodococcus</taxon>
    </lineage>
</organism>
<dbReference type="InterPro" id="IPR038765">
    <property type="entry name" value="Papain-like_cys_pep_sf"/>
</dbReference>
<proteinExistence type="inferred from homology"/>
<evidence type="ECO:0000313" key="4">
    <source>
        <dbReference type="Proteomes" id="UP001597286"/>
    </source>
</evidence>